<evidence type="ECO:0000313" key="1">
    <source>
        <dbReference type="EMBL" id="AHC40554.1"/>
    </source>
</evidence>
<dbReference type="Proteomes" id="UP000018745">
    <property type="component" value="Chromosome"/>
</dbReference>
<keyword evidence="2" id="KW-1185">Reference proteome</keyword>
<organism evidence="1 2">
    <name type="scientific">Mycoplasma ovis str. Michigan</name>
    <dbReference type="NCBI Taxonomy" id="1415773"/>
    <lineage>
        <taxon>Bacteria</taxon>
        <taxon>Bacillati</taxon>
        <taxon>Mycoplasmatota</taxon>
        <taxon>Mollicutes</taxon>
        <taxon>Mycoplasmataceae</taxon>
        <taxon>Mycoplasma</taxon>
    </lineage>
</organism>
<protein>
    <recommendedName>
        <fullName evidence="3">Lipoprotein</fullName>
    </recommendedName>
</protein>
<gene>
    <name evidence="1" type="ORF">OVS_04135</name>
</gene>
<sequence length="184" mass="20187">MSLGARIAFALATLCGGSCVSIPFYFHSATTVAGATNKEHRGECEVISLENDLEIFLQGKKKDKDDYVVATCKNTGFEKDNLATPTEVWTGLFPKTVLSDKSLELGNKKFEVKIEVVQEEGDSGSIRLVTFSGKGVTNTIKGQWTYLDDILQERKIAVSVDIQGEDFNPNSIYFVIPLPEGVEI</sequence>
<evidence type="ECO:0008006" key="3">
    <source>
        <dbReference type="Google" id="ProtNLM"/>
    </source>
</evidence>
<evidence type="ECO:0000313" key="2">
    <source>
        <dbReference type="Proteomes" id="UP000018745"/>
    </source>
</evidence>
<accession>A0ABN4BS33</accession>
<dbReference type="EMBL" id="CP006935">
    <property type="protein sequence ID" value="AHC40554.1"/>
    <property type="molecule type" value="Genomic_DNA"/>
</dbReference>
<proteinExistence type="predicted"/>
<name>A0ABN4BS33_9MOLU</name>
<dbReference type="RefSeq" id="WP_024071583.1">
    <property type="nucleotide sequence ID" value="NC_023062.1"/>
</dbReference>
<reference evidence="1 2" key="1">
    <citation type="journal article" date="2014" name="Genome Announc.">
        <title>Complete Genome Sequence of Mycoplasma ovis Strain Michigan, a Hemoplasma of Sheep with Two Distinct 16S rRNA Genes.</title>
        <authorList>
            <person name="Deshuillers P.L."/>
            <person name="Santos A.P."/>
            <person name="do Nascimento N.C."/>
            <person name="Hampel J.A."/>
            <person name="Bergin I.L."/>
            <person name="Dyson M.C."/>
            <person name="Messick J.B."/>
        </authorList>
    </citation>
    <scope>NUCLEOTIDE SEQUENCE [LARGE SCALE GENOMIC DNA]</scope>
    <source>
        <strain evidence="1 2">Michigan</strain>
    </source>
</reference>